<reference evidence="2 3" key="1">
    <citation type="journal article" date="2020" name="ISME J.">
        <title>Uncovering the hidden diversity of litter-decomposition mechanisms in mushroom-forming fungi.</title>
        <authorList>
            <person name="Floudas D."/>
            <person name="Bentzer J."/>
            <person name="Ahren D."/>
            <person name="Johansson T."/>
            <person name="Persson P."/>
            <person name="Tunlid A."/>
        </authorList>
    </citation>
    <scope>NUCLEOTIDE SEQUENCE [LARGE SCALE GENOMIC DNA]</scope>
    <source>
        <strain evidence="2 3">CBS 661.87</strain>
    </source>
</reference>
<sequence>MCEYDYHLPKNQVPEDIVLVDYSVRPDFTPQRSSSTTMTSTTVSTRTPWTPCTCLTTSKPANSITASRDENVLVTTTTTNPSTTRSAEAILTKPYLVAFVRPFPSPRTQHLGRTFRASEEVHHTSQRQEEGQQGFSPPHVVSLSEATPAWVAVSADKDREVHSYQSQSALTPTELHQPLVEEQGHPPIQHERERDEENRQVEEFEADALAVALGFEPTKKTVAPAGSPTAGVSPPSPAQPKPITDSTAKALEKEEKHRRKDARREEKRARKEHRRAVRSSPERQLERERERERLRSHSMRRIDHSAPRALSPRRRSRSPPYNKDRTGREERRGGRRPYDEGFREREREFDRRRWDGNARRERPADGDRVRDRDRGVGRR</sequence>
<accession>A0A8H5LV45</accession>
<comment type="caution">
    <text evidence="2">The sequence shown here is derived from an EMBL/GenBank/DDBJ whole genome shotgun (WGS) entry which is preliminary data.</text>
</comment>
<dbReference type="Proteomes" id="UP000565441">
    <property type="component" value="Unassembled WGS sequence"/>
</dbReference>
<feature type="compositionally biased region" description="Basic and acidic residues" evidence="1">
    <location>
        <begin position="322"/>
        <end position="379"/>
    </location>
</feature>
<protein>
    <submittedName>
        <fullName evidence="2">Uncharacterized protein</fullName>
    </submittedName>
</protein>
<keyword evidence="3" id="KW-1185">Reference proteome</keyword>
<evidence type="ECO:0000256" key="1">
    <source>
        <dbReference type="SAM" id="MobiDB-lite"/>
    </source>
</evidence>
<name>A0A8H5LV45_9AGAR</name>
<gene>
    <name evidence="2" type="ORF">D9615_009766</name>
</gene>
<evidence type="ECO:0000313" key="2">
    <source>
        <dbReference type="EMBL" id="KAF5370446.1"/>
    </source>
</evidence>
<dbReference type="EMBL" id="JAACJP010000052">
    <property type="protein sequence ID" value="KAF5370446.1"/>
    <property type="molecule type" value="Genomic_DNA"/>
</dbReference>
<feature type="compositionally biased region" description="Basic and acidic residues" evidence="1">
    <location>
        <begin position="280"/>
        <end position="306"/>
    </location>
</feature>
<dbReference type="OrthoDB" id="5390672at2759"/>
<feature type="region of interest" description="Disordered" evidence="1">
    <location>
        <begin position="117"/>
        <end position="140"/>
    </location>
</feature>
<feature type="region of interest" description="Disordered" evidence="1">
    <location>
        <begin position="220"/>
        <end position="379"/>
    </location>
</feature>
<organism evidence="2 3">
    <name type="scientific">Tricholomella constricta</name>
    <dbReference type="NCBI Taxonomy" id="117010"/>
    <lineage>
        <taxon>Eukaryota</taxon>
        <taxon>Fungi</taxon>
        <taxon>Dikarya</taxon>
        <taxon>Basidiomycota</taxon>
        <taxon>Agaricomycotina</taxon>
        <taxon>Agaricomycetes</taxon>
        <taxon>Agaricomycetidae</taxon>
        <taxon>Agaricales</taxon>
        <taxon>Tricholomatineae</taxon>
        <taxon>Lyophyllaceae</taxon>
        <taxon>Tricholomella</taxon>
    </lineage>
</organism>
<proteinExistence type="predicted"/>
<evidence type="ECO:0000313" key="3">
    <source>
        <dbReference type="Proteomes" id="UP000565441"/>
    </source>
</evidence>
<dbReference type="AlphaFoldDB" id="A0A8H5LV45"/>
<feature type="compositionally biased region" description="Basic and acidic residues" evidence="1">
    <location>
        <begin position="117"/>
        <end position="130"/>
    </location>
</feature>